<keyword evidence="2" id="KW-1185">Reference proteome</keyword>
<dbReference type="EMBL" id="BGPR01005425">
    <property type="protein sequence ID" value="GBN10069.1"/>
    <property type="molecule type" value="Genomic_DNA"/>
</dbReference>
<dbReference type="Proteomes" id="UP000499080">
    <property type="component" value="Unassembled WGS sequence"/>
</dbReference>
<organism evidence="1 2">
    <name type="scientific">Araneus ventricosus</name>
    <name type="common">Orbweaver spider</name>
    <name type="synonym">Epeira ventricosa</name>
    <dbReference type="NCBI Taxonomy" id="182803"/>
    <lineage>
        <taxon>Eukaryota</taxon>
        <taxon>Metazoa</taxon>
        <taxon>Ecdysozoa</taxon>
        <taxon>Arthropoda</taxon>
        <taxon>Chelicerata</taxon>
        <taxon>Arachnida</taxon>
        <taxon>Araneae</taxon>
        <taxon>Araneomorphae</taxon>
        <taxon>Entelegynae</taxon>
        <taxon>Araneoidea</taxon>
        <taxon>Araneidae</taxon>
        <taxon>Araneus</taxon>
    </lineage>
</organism>
<comment type="caution">
    <text evidence="1">The sequence shown here is derived from an EMBL/GenBank/DDBJ whole genome shotgun (WGS) entry which is preliminary data.</text>
</comment>
<proteinExistence type="predicted"/>
<name>A0A4Y2L6M0_ARAVE</name>
<gene>
    <name evidence="1" type="ORF">AVEN_54691_1</name>
</gene>
<evidence type="ECO:0000313" key="1">
    <source>
        <dbReference type="EMBL" id="GBN10069.1"/>
    </source>
</evidence>
<sequence length="81" mass="8943">MGLPWMIMSLSFEPLFRSGSARMSLSANIYNGHRNKASGYPDTKSRPEPCKECSLMSGRHIPRQSHVSSGLVTLTNFLSNA</sequence>
<accession>A0A4Y2L6M0</accession>
<protein>
    <submittedName>
        <fullName evidence="1">Uncharacterized protein</fullName>
    </submittedName>
</protein>
<evidence type="ECO:0000313" key="2">
    <source>
        <dbReference type="Proteomes" id="UP000499080"/>
    </source>
</evidence>
<dbReference type="AlphaFoldDB" id="A0A4Y2L6M0"/>
<reference evidence="1 2" key="1">
    <citation type="journal article" date="2019" name="Sci. Rep.">
        <title>Orb-weaving spider Araneus ventricosus genome elucidates the spidroin gene catalogue.</title>
        <authorList>
            <person name="Kono N."/>
            <person name="Nakamura H."/>
            <person name="Ohtoshi R."/>
            <person name="Moran D.A.P."/>
            <person name="Shinohara A."/>
            <person name="Yoshida Y."/>
            <person name="Fujiwara M."/>
            <person name="Mori M."/>
            <person name="Tomita M."/>
            <person name="Arakawa K."/>
        </authorList>
    </citation>
    <scope>NUCLEOTIDE SEQUENCE [LARGE SCALE GENOMIC DNA]</scope>
</reference>